<feature type="region of interest" description="Disordered" evidence="2">
    <location>
        <begin position="376"/>
        <end position="408"/>
    </location>
</feature>
<gene>
    <name evidence="3" type="ORF">B0H15DRAFT_955076</name>
</gene>
<feature type="region of interest" description="Disordered" evidence="2">
    <location>
        <begin position="1"/>
        <end position="21"/>
    </location>
</feature>
<name>A0AAD6TS27_9AGAR</name>
<keyword evidence="1" id="KW-0507">mRNA processing</keyword>
<reference evidence="3" key="1">
    <citation type="submission" date="2023-03" db="EMBL/GenBank/DDBJ databases">
        <title>Massive genome expansion in bonnet fungi (Mycena s.s.) driven by repeated elements and novel gene families across ecological guilds.</title>
        <authorList>
            <consortium name="Lawrence Berkeley National Laboratory"/>
            <person name="Harder C.B."/>
            <person name="Miyauchi S."/>
            <person name="Viragh M."/>
            <person name="Kuo A."/>
            <person name="Thoen E."/>
            <person name="Andreopoulos B."/>
            <person name="Lu D."/>
            <person name="Skrede I."/>
            <person name="Drula E."/>
            <person name="Henrissat B."/>
            <person name="Morin E."/>
            <person name="Kohler A."/>
            <person name="Barry K."/>
            <person name="LaButti K."/>
            <person name="Morin E."/>
            <person name="Salamov A."/>
            <person name="Lipzen A."/>
            <person name="Mereny Z."/>
            <person name="Hegedus B."/>
            <person name="Baldrian P."/>
            <person name="Stursova M."/>
            <person name="Weitz H."/>
            <person name="Taylor A."/>
            <person name="Grigoriev I.V."/>
            <person name="Nagy L.G."/>
            <person name="Martin F."/>
            <person name="Kauserud H."/>
        </authorList>
    </citation>
    <scope>NUCLEOTIDE SEQUENCE</scope>
    <source>
        <strain evidence="3">CBHHK173m</strain>
    </source>
</reference>
<evidence type="ECO:0000313" key="3">
    <source>
        <dbReference type="EMBL" id="KAJ7077381.1"/>
    </source>
</evidence>
<dbReference type="InterPro" id="IPR036875">
    <property type="entry name" value="Znf_CCHC_sf"/>
</dbReference>
<dbReference type="GO" id="GO:0006397">
    <property type="term" value="P:mRNA processing"/>
    <property type="evidence" value="ECO:0007669"/>
    <property type="project" value="UniProtKB-KW"/>
</dbReference>
<protein>
    <submittedName>
        <fullName evidence="3">Uncharacterized protein</fullName>
    </submittedName>
</protein>
<comment type="caution">
    <text evidence="3">The sequence shown here is derived from an EMBL/GenBank/DDBJ whole genome shotgun (WGS) entry which is preliminary data.</text>
</comment>
<accession>A0AAD6TS27</accession>
<evidence type="ECO:0000313" key="4">
    <source>
        <dbReference type="Proteomes" id="UP001222325"/>
    </source>
</evidence>
<dbReference type="EMBL" id="JARJCN010000073">
    <property type="protein sequence ID" value="KAJ7077381.1"/>
    <property type="molecule type" value="Genomic_DNA"/>
</dbReference>
<organism evidence="3 4">
    <name type="scientific">Mycena belliarum</name>
    <dbReference type="NCBI Taxonomy" id="1033014"/>
    <lineage>
        <taxon>Eukaryota</taxon>
        <taxon>Fungi</taxon>
        <taxon>Dikarya</taxon>
        <taxon>Basidiomycota</taxon>
        <taxon>Agaricomycotina</taxon>
        <taxon>Agaricomycetes</taxon>
        <taxon>Agaricomycetidae</taxon>
        <taxon>Agaricales</taxon>
        <taxon>Marasmiineae</taxon>
        <taxon>Mycenaceae</taxon>
        <taxon>Mycena</taxon>
    </lineage>
</organism>
<feature type="region of interest" description="Disordered" evidence="2">
    <location>
        <begin position="717"/>
        <end position="739"/>
    </location>
</feature>
<dbReference type="GO" id="GO:0003676">
    <property type="term" value="F:nucleic acid binding"/>
    <property type="evidence" value="ECO:0007669"/>
    <property type="project" value="InterPro"/>
</dbReference>
<dbReference type="InterPro" id="IPR021109">
    <property type="entry name" value="Peptidase_aspartic_dom_sf"/>
</dbReference>
<dbReference type="Pfam" id="PF13650">
    <property type="entry name" value="Asp_protease_2"/>
    <property type="match status" value="1"/>
</dbReference>
<dbReference type="SUPFAM" id="SSF57756">
    <property type="entry name" value="Retrovirus zinc finger-like domains"/>
    <property type="match status" value="1"/>
</dbReference>
<feature type="compositionally biased region" description="Pro residues" evidence="2">
    <location>
        <begin position="395"/>
        <end position="408"/>
    </location>
</feature>
<proteinExistence type="predicted"/>
<dbReference type="Proteomes" id="UP001222325">
    <property type="component" value="Unassembled WGS sequence"/>
</dbReference>
<dbReference type="CDD" id="cd00303">
    <property type="entry name" value="retropepsin_like"/>
    <property type="match status" value="1"/>
</dbReference>
<dbReference type="GO" id="GO:0008270">
    <property type="term" value="F:zinc ion binding"/>
    <property type="evidence" value="ECO:0007669"/>
    <property type="project" value="InterPro"/>
</dbReference>
<dbReference type="Gene3D" id="2.40.70.10">
    <property type="entry name" value="Acid Proteases"/>
    <property type="match status" value="1"/>
</dbReference>
<dbReference type="AlphaFoldDB" id="A0AAD6TS27"/>
<sequence length="739" mass="81047">MATPIPMPARGDRNAPTFDPAKPHELRRYFTDLEFLFGRAAVTDSTEKKQHATRFLAVEDQETWEALPAFGDATKSYEIFKADVLKLYSGNDEERRFGLNDLDALVGHYSRTGIYSKTDLTTFYRQFLRITTYLVSKNRLSASEQSRSFMRAMQPVSTLAKIEQRLQIKKPDVHPEDPYDIGDIYEAAQFVLAGSTGTLSITSLPTSASAPASAPTDVKPDPGITALVGTMAELIKVLAMQNGSKSNSSSYTKPPRPDGCGYCSELDHFINQCPHVLVDVQAGKCRRNVENRVVLPSGAFVPRTITGKDLRSRIEEWHRQNPGQLAAAQLLVEVAATPPTPPAAPAVRTFSLTDAERMEALKAEYQTLLTRAQAKKALAENNNQQEEPDRTIPAPKSPTPVAPAAPVTPAPVPGIIPMAPPHPFAAARDAAYAPPKDRNFGLAPQKPAAAYRTNTPIYNEKDAAEVLKASLDSPITITHRQLFSIAPEVRAGMREETTSRRFAPKDPKTPQLFHGMDDPFPQFTFEAETVAEQHARESRYAALLDSLPASYAPTVEVHTLSELPADAFIVPDPYAIYYDSGTLPDDLIVSMESSAIRSILPIIDNREQVECIVDGGSQIIAMAESVCHDLALSYDPRIVLRMQSATGSVSPSLGLARNVPFRIGDITLYLQVHIVRNPAYDVLLGRPFDVLTQSIVRNFANEDQTITICDPNTGKLATVPTVPRGPPRSRPQGFPNSRN</sequence>
<evidence type="ECO:0000256" key="2">
    <source>
        <dbReference type="SAM" id="MobiDB-lite"/>
    </source>
</evidence>
<evidence type="ECO:0000256" key="1">
    <source>
        <dbReference type="ARBA" id="ARBA00022664"/>
    </source>
</evidence>
<keyword evidence="4" id="KW-1185">Reference proteome</keyword>